<dbReference type="Proteomes" id="UP000218775">
    <property type="component" value="Unassembled WGS sequence"/>
</dbReference>
<feature type="non-terminal residue" evidence="1">
    <location>
        <position position="292"/>
    </location>
</feature>
<name>A0A2A4X3C9_UNCAE</name>
<organism evidence="1 2">
    <name type="scientific">Aerophobetes bacterium</name>
    <dbReference type="NCBI Taxonomy" id="2030807"/>
    <lineage>
        <taxon>Bacteria</taxon>
        <taxon>Candidatus Aerophobota</taxon>
    </lineage>
</organism>
<dbReference type="InterPro" id="IPR011990">
    <property type="entry name" value="TPR-like_helical_dom_sf"/>
</dbReference>
<proteinExistence type="predicted"/>
<evidence type="ECO:0008006" key="3">
    <source>
        <dbReference type="Google" id="ProtNLM"/>
    </source>
</evidence>
<sequence>MTLSLLLSSTVPSIVMAEKFSPKTYSDEESFRVRKIVEFWKDGDFSIVENQISTFLSDFSESEFGEYFHWVLGDIFLEKKAYDQALSQYRAISHPGLKEQMLVNELQCYYKLQQHETLYQVAQPFLSNPSPTLSENLDEIHLFSAEALFNQALVADEKETQQLLAKEARNLYYKIDQRQYFKQAEFALARIHAITEEYPEAATAFKNLAKTNPALAQDLLFEAATCEVEFDKQAALETFLTVQSEANDRFSESTYNILVILFHNQQYDQIITNFDAHKDNLDADTVSELQLI</sequence>
<dbReference type="Gene3D" id="1.25.40.10">
    <property type="entry name" value="Tetratricopeptide repeat domain"/>
    <property type="match status" value="1"/>
</dbReference>
<dbReference type="AlphaFoldDB" id="A0A2A4X3C9"/>
<dbReference type="EMBL" id="NVUK01000020">
    <property type="protein sequence ID" value="PCI77113.1"/>
    <property type="molecule type" value="Genomic_DNA"/>
</dbReference>
<reference evidence="2" key="1">
    <citation type="submission" date="2017-08" db="EMBL/GenBank/DDBJ databases">
        <title>A dynamic microbial community with high functional redundancy inhabits the cold, oxic subseafloor aquifer.</title>
        <authorList>
            <person name="Tully B.J."/>
            <person name="Wheat C.G."/>
            <person name="Glazer B.T."/>
            <person name="Huber J.A."/>
        </authorList>
    </citation>
    <scope>NUCLEOTIDE SEQUENCE [LARGE SCALE GENOMIC DNA]</scope>
</reference>
<evidence type="ECO:0000313" key="1">
    <source>
        <dbReference type="EMBL" id="PCI77113.1"/>
    </source>
</evidence>
<gene>
    <name evidence="1" type="ORF">COB21_03535</name>
</gene>
<accession>A0A2A4X3C9</accession>
<comment type="caution">
    <text evidence="1">The sequence shown here is derived from an EMBL/GenBank/DDBJ whole genome shotgun (WGS) entry which is preliminary data.</text>
</comment>
<evidence type="ECO:0000313" key="2">
    <source>
        <dbReference type="Proteomes" id="UP000218775"/>
    </source>
</evidence>
<protein>
    <recommendedName>
        <fullName evidence="3">Tetratricopeptide repeat protein</fullName>
    </recommendedName>
</protein>